<feature type="domain" description="D-isomer specific 2-hydroxyacid dehydrogenase NAD-binding" evidence="6">
    <location>
        <begin position="104"/>
        <end position="288"/>
    </location>
</feature>
<evidence type="ECO:0000259" key="5">
    <source>
        <dbReference type="Pfam" id="PF00389"/>
    </source>
</evidence>
<name>A0ABU2N865_9PSEU</name>
<dbReference type="InterPro" id="IPR006139">
    <property type="entry name" value="D-isomer_2_OHA_DH_cat_dom"/>
</dbReference>
<dbReference type="EMBL" id="JAVREJ010000004">
    <property type="protein sequence ID" value="MDT0349678.1"/>
    <property type="molecule type" value="Genomic_DNA"/>
</dbReference>
<evidence type="ECO:0000313" key="7">
    <source>
        <dbReference type="EMBL" id="MDT0349678.1"/>
    </source>
</evidence>
<dbReference type="SUPFAM" id="SSF52283">
    <property type="entry name" value="Formate/glycerate dehydrogenase catalytic domain-like"/>
    <property type="match status" value="1"/>
</dbReference>
<dbReference type="Pfam" id="PF00389">
    <property type="entry name" value="2-Hacid_dh"/>
    <property type="match status" value="1"/>
</dbReference>
<comment type="similarity">
    <text evidence="1 4">Belongs to the D-isomer specific 2-hydroxyacid dehydrogenase family.</text>
</comment>
<accession>A0ABU2N865</accession>
<dbReference type="SUPFAM" id="SSF51735">
    <property type="entry name" value="NAD(P)-binding Rossmann-fold domains"/>
    <property type="match status" value="1"/>
</dbReference>
<dbReference type="InterPro" id="IPR036291">
    <property type="entry name" value="NAD(P)-bd_dom_sf"/>
</dbReference>
<dbReference type="RefSeq" id="WP_311555691.1">
    <property type="nucleotide sequence ID" value="NZ_JAVREJ010000004.1"/>
</dbReference>
<dbReference type="InterPro" id="IPR029753">
    <property type="entry name" value="D-isomer_DH_CS"/>
</dbReference>
<proteinExistence type="inferred from homology"/>
<dbReference type="Gene3D" id="3.40.50.720">
    <property type="entry name" value="NAD(P)-binding Rossmann-like Domain"/>
    <property type="match status" value="2"/>
</dbReference>
<reference evidence="8" key="1">
    <citation type="submission" date="2023-07" db="EMBL/GenBank/DDBJ databases">
        <title>30 novel species of actinomycetes from the DSMZ collection.</title>
        <authorList>
            <person name="Nouioui I."/>
        </authorList>
    </citation>
    <scope>NUCLEOTIDE SEQUENCE [LARGE SCALE GENOMIC DNA]</scope>
    <source>
        <strain evidence="8">DSM 45834</strain>
    </source>
</reference>
<evidence type="ECO:0000256" key="3">
    <source>
        <dbReference type="ARBA" id="ARBA00023027"/>
    </source>
</evidence>
<sequence>MTVTYVSDPVHADVLAELRQLGEVHLGYGPTAVAYQQVRDVVEAVMLRSETFDRDKIADSPRLRIIARHGVGSDNVDLDAATDAGVWVTITPGRNARAVAEHVFALALALGRKIPVAAGRTRDGFWSQNKAELTGFELHGRALGLLGLGSIGSIVLQIARGFGMQVLVTDPVLDHAQVAALGARKVEFDELLAGSDVLSLHVPLVASTRHIIDGPALARLRPGAVLINTSRGGLVDEQAMVAALRSGRLRGAGLDVLEAESVDMKNPLPHNILPISELDNLIVTPHVAGQTEESLREVGRAATACIRQALAGAVPDHHLNTVHVPAA</sequence>
<gene>
    <name evidence="7" type="ORF">RM445_09095</name>
</gene>
<keyword evidence="3" id="KW-0520">NAD</keyword>
<comment type="caution">
    <text evidence="7">The sequence shown here is derived from an EMBL/GenBank/DDBJ whole genome shotgun (WGS) entry which is preliminary data.</text>
</comment>
<feature type="domain" description="D-isomer specific 2-hydroxyacid dehydrogenase catalytic" evidence="5">
    <location>
        <begin position="6"/>
        <end position="320"/>
    </location>
</feature>
<dbReference type="PROSITE" id="PS00670">
    <property type="entry name" value="D_2_HYDROXYACID_DH_2"/>
    <property type="match status" value="1"/>
</dbReference>
<evidence type="ECO:0000259" key="6">
    <source>
        <dbReference type="Pfam" id="PF02826"/>
    </source>
</evidence>
<dbReference type="Proteomes" id="UP001183202">
    <property type="component" value="Unassembled WGS sequence"/>
</dbReference>
<dbReference type="Pfam" id="PF02826">
    <property type="entry name" value="2-Hacid_dh_C"/>
    <property type="match status" value="1"/>
</dbReference>
<evidence type="ECO:0000256" key="1">
    <source>
        <dbReference type="ARBA" id="ARBA00005854"/>
    </source>
</evidence>
<dbReference type="InterPro" id="IPR006140">
    <property type="entry name" value="D-isomer_DH_NAD-bd"/>
</dbReference>
<dbReference type="PROSITE" id="PS00671">
    <property type="entry name" value="D_2_HYDROXYACID_DH_3"/>
    <property type="match status" value="1"/>
</dbReference>
<dbReference type="InterPro" id="IPR050857">
    <property type="entry name" value="D-2-hydroxyacid_DH"/>
</dbReference>
<dbReference type="PANTHER" id="PTHR42789">
    <property type="entry name" value="D-ISOMER SPECIFIC 2-HYDROXYACID DEHYDROGENASE FAMILY PROTEIN (AFU_ORTHOLOGUE AFUA_6G10090)"/>
    <property type="match status" value="1"/>
</dbReference>
<evidence type="ECO:0000313" key="8">
    <source>
        <dbReference type="Proteomes" id="UP001183202"/>
    </source>
</evidence>
<evidence type="ECO:0000256" key="2">
    <source>
        <dbReference type="ARBA" id="ARBA00023002"/>
    </source>
</evidence>
<protein>
    <submittedName>
        <fullName evidence="7">NAD(P)-dependent oxidoreductase</fullName>
    </submittedName>
</protein>
<keyword evidence="8" id="KW-1185">Reference proteome</keyword>
<evidence type="ECO:0000256" key="4">
    <source>
        <dbReference type="RuleBase" id="RU003719"/>
    </source>
</evidence>
<keyword evidence="2 4" id="KW-0560">Oxidoreductase</keyword>
<organism evidence="7 8">
    <name type="scientific">Pseudonocardia charpentierae</name>
    <dbReference type="NCBI Taxonomy" id="3075545"/>
    <lineage>
        <taxon>Bacteria</taxon>
        <taxon>Bacillati</taxon>
        <taxon>Actinomycetota</taxon>
        <taxon>Actinomycetes</taxon>
        <taxon>Pseudonocardiales</taxon>
        <taxon>Pseudonocardiaceae</taxon>
        <taxon>Pseudonocardia</taxon>
    </lineage>
</organism>
<dbReference type="PANTHER" id="PTHR42789:SF1">
    <property type="entry name" value="D-ISOMER SPECIFIC 2-HYDROXYACID DEHYDROGENASE FAMILY PROTEIN (AFU_ORTHOLOGUE AFUA_6G10090)"/>
    <property type="match status" value="1"/>
</dbReference>